<comment type="subunit">
    <text evidence="3">Homodimer.</text>
</comment>
<keyword evidence="4" id="KW-0032">Aminotransferase</keyword>
<dbReference type="GO" id="GO:0070189">
    <property type="term" value="P:kynurenine metabolic process"/>
    <property type="evidence" value="ECO:0007669"/>
    <property type="project" value="UniProtKB-ARBA"/>
</dbReference>
<comment type="cofactor">
    <cofactor evidence="1">
        <name>pyridoxal 5'-phosphate</name>
        <dbReference type="ChEBI" id="CHEBI:597326"/>
    </cofactor>
</comment>
<evidence type="ECO:0000256" key="5">
    <source>
        <dbReference type="ARBA" id="ARBA00022679"/>
    </source>
</evidence>
<dbReference type="Gene3D" id="3.90.1150.10">
    <property type="entry name" value="Aspartate Aminotransferase, domain 1"/>
    <property type="match status" value="1"/>
</dbReference>
<dbReference type="Pfam" id="PF00155">
    <property type="entry name" value="Aminotran_1_2"/>
    <property type="match status" value="1"/>
</dbReference>
<dbReference type="InterPro" id="IPR015424">
    <property type="entry name" value="PyrdxlP-dep_Trfase"/>
</dbReference>
<dbReference type="CDD" id="cd00609">
    <property type="entry name" value="AAT_like"/>
    <property type="match status" value="1"/>
</dbReference>
<dbReference type="InterPro" id="IPR004839">
    <property type="entry name" value="Aminotransferase_I/II_large"/>
</dbReference>
<evidence type="ECO:0000256" key="1">
    <source>
        <dbReference type="ARBA" id="ARBA00001933"/>
    </source>
</evidence>
<dbReference type="GO" id="GO:0005739">
    <property type="term" value="C:mitochondrion"/>
    <property type="evidence" value="ECO:0007669"/>
    <property type="project" value="TreeGrafter"/>
</dbReference>
<dbReference type="PANTHER" id="PTHR43807">
    <property type="entry name" value="FI04487P"/>
    <property type="match status" value="1"/>
</dbReference>
<keyword evidence="5" id="KW-0808">Transferase</keyword>
<evidence type="ECO:0000256" key="7">
    <source>
        <dbReference type="ARBA" id="ARBA00024016"/>
    </source>
</evidence>
<evidence type="ECO:0000256" key="6">
    <source>
        <dbReference type="ARBA" id="ARBA00022898"/>
    </source>
</evidence>
<evidence type="ECO:0000256" key="2">
    <source>
        <dbReference type="ARBA" id="ARBA00007441"/>
    </source>
</evidence>
<dbReference type="SUPFAM" id="SSF53383">
    <property type="entry name" value="PLP-dependent transferases"/>
    <property type="match status" value="1"/>
</dbReference>
<feature type="domain" description="Aminotransferase class I/classII large" evidence="8">
    <location>
        <begin position="33"/>
        <end position="407"/>
    </location>
</feature>
<dbReference type="EMBL" id="IACT01003079">
    <property type="protein sequence ID" value="LAC22330.1"/>
    <property type="molecule type" value="mRNA"/>
</dbReference>
<dbReference type="GO" id="GO:0030170">
    <property type="term" value="F:pyridoxal phosphate binding"/>
    <property type="evidence" value="ECO:0007669"/>
    <property type="project" value="InterPro"/>
</dbReference>
<dbReference type="GO" id="GO:0016212">
    <property type="term" value="F:kynurenine-oxoglutarate transaminase activity"/>
    <property type="evidence" value="ECO:0007669"/>
    <property type="project" value="TreeGrafter"/>
</dbReference>
<organism evidence="9">
    <name type="scientific">Hirondellea gigas</name>
    <dbReference type="NCBI Taxonomy" id="1518452"/>
    <lineage>
        <taxon>Eukaryota</taxon>
        <taxon>Metazoa</taxon>
        <taxon>Ecdysozoa</taxon>
        <taxon>Arthropoda</taxon>
        <taxon>Crustacea</taxon>
        <taxon>Multicrustacea</taxon>
        <taxon>Malacostraca</taxon>
        <taxon>Eumalacostraca</taxon>
        <taxon>Peracarida</taxon>
        <taxon>Amphipoda</taxon>
        <taxon>Amphilochidea</taxon>
        <taxon>Lysianassida</taxon>
        <taxon>Lysianassidira</taxon>
        <taxon>Lysianassoidea</taxon>
        <taxon>Lysianassidae</taxon>
        <taxon>Hirondellea</taxon>
    </lineage>
</organism>
<accession>A0A6A7FVK6</accession>
<dbReference type="InterPro" id="IPR015421">
    <property type="entry name" value="PyrdxlP-dep_Trfase_major"/>
</dbReference>
<dbReference type="FunFam" id="3.90.1150.10:FF:000021">
    <property type="entry name" value="Kynurenine--oxoglutarate transaminase 3"/>
    <property type="match status" value="1"/>
</dbReference>
<comment type="pathway">
    <text evidence="7">Amino-acid degradation; L-kynurenine degradation; kynurenate from L-kynurenine: step 1/2.</text>
</comment>
<dbReference type="Gene3D" id="3.40.640.10">
    <property type="entry name" value="Type I PLP-dependent aspartate aminotransferase-like (Major domain)"/>
    <property type="match status" value="1"/>
</dbReference>
<dbReference type="AlphaFoldDB" id="A0A6A7FVK6"/>
<dbReference type="PANTHER" id="PTHR43807:SF20">
    <property type="entry name" value="FI04487P"/>
    <property type="match status" value="1"/>
</dbReference>
<sequence>MTSPVKLIRADRASAKQGAMWDTLGQLALEVQPIDLGIGCPDFAASEALRQDFRDVVEDQDFTLHQYTKGFGHPRLCQALSALYSGLLGRARVDPETQIVITNGASEGLFVSLMGLVNPGDEVIIIEPFFDCYLPQIELAGGTAVCVPLRPGKSEHSSDWRLDEAELRAAFTCNTKVMIVNTPHNPTGKVFSRCELEMISSLCRQHNVIAISDEVYEWLTYDGVEHVRMASLPGMWERCITIGSAGKIFSVTGWKLGWMIAPAHLLNGPKLVHQNSGYICCTPTQEALARAFERETALLSKNSPNCYFLSLAREAEAKRDILVFLLREAGLKPIVPQGGYFVMADVRDIMNKIDVGGDPSEPKDFRFVKWLTKNRKLQAIPPSGFYSPKHQFIGENYIRLCFLKEDSTLSKAGEILRALGEELRDTVAS</sequence>
<dbReference type="FunFam" id="3.40.640.10:FF:000024">
    <property type="entry name" value="Kynurenine--oxoglutarate transaminase 3"/>
    <property type="match status" value="1"/>
</dbReference>
<evidence type="ECO:0000313" key="9">
    <source>
        <dbReference type="EMBL" id="LAC22330.1"/>
    </source>
</evidence>
<name>A0A6A7FVK6_9CRUS</name>
<dbReference type="InterPro" id="IPR051326">
    <property type="entry name" value="Kynurenine-oxoglutarate_AT"/>
</dbReference>
<evidence type="ECO:0000256" key="3">
    <source>
        <dbReference type="ARBA" id="ARBA00011738"/>
    </source>
</evidence>
<evidence type="ECO:0000256" key="4">
    <source>
        <dbReference type="ARBA" id="ARBA00022576"/>
    </source>
</evidence>
<comment type="similarity">
    <text evidence="2">Belongs to the class-I pyridoxal-phosphate-dependent aminotransferase family.</text>
</comment>
<keyword evidence="6" id="KW-0663">Pyridoxal phosphate</keyword>
<proteinExistence type="evidence at transcript level"/>
<reference evidence="9" key="1">
    <citation type="submission" date="2017-11" db="EMBL/GenBank/DDBJ databases">
        <title>The sensing device of the deep-sea amphipod.</title>
        <authorList>
            <person name="Kobayashi H."/>
            <person name="Nagahama T."/>
            <person name="Arai W."/>
            <person name="Sasagawa Y."/>
            <person name="Umeda M."/>
            <person name="Hayashi T."/>
            <person name="Nikaido I."/>
            <person name="Watanabe H."/>
            <person name="Oguri K."/>
            <person name="Kitazato H."/>
            <person name="Fujioka K."/>
            <person name="Kido Y."/>
            <person name="Takami H."/>
        </authorList>
    </citation>
    <scope>NUCLEOTIDE SEQUENCE</scope>
    <source>
        <tissue evidence="9">Whole body</tissue>
    </source>
</reference>
<dbReference type="InterPro" id="IPR015422">
    <property type="entry name" value="PyrdxlP-dep_Trfase_small"/>
</dbReference>
<evidence type="ECO:0000259" key="8">
    <source>
        <dbReference type="Pfam" id="PF00155"/>
    </source>
</evidence>
<protein>
    <submittedName>
        <fullName evidence="9">Kynurenine--oxoglutarate transaminase 3-like</fullName>
    </submittedName>
</protein>